<organism evidence="3 4">
    <name type="scientific">Ostreobium quekettii</name>
    <dbReference type="NCBI Taxonomy" id="121088"/>
    <lineage>
        <taxon>Eukaryota</taxon>
        <taxon>Viridiplantae</taxon>
        <taxon>Chlorophyta</taxon>
        <taxon>core chlorophytes</taxon>
        <taxon>Ulvophyceae</taxon>
        <taxon>TCBD clade</taxon>
        <taxon>Bryopsidales</taxon>
        <taxon>Ostreobineae</taxon>
        <taxon>Ostreobiaceae</taxon>
        <taxon>Ostreobium</taxon>
    </lineage>
</organism>
<dbReference type="Pfam" id="PF00106">
    <property type="entry name" value="adh_short"/>
    <property type="match status" value="1"/>
</dbReference>
<evidence type="ECO:0000313" key="4">
    <source>
        <dbReference type="Proteomes" id="UP000708148"/>
    </source>
</evidence>
<gene>
    <name evidence="3" type="ORF">OSTQU699_LOCUS1634</name>
</gene>
<dbReference type="PANTHER" id="PTHR45274">
    <property type="entry name" value="NAD(P)-BINDING ROSSMANN-FOLD SUPERFAMILY PROTEIN"/>
    <property type="match status" value="1"/>
</dbReference>
<feature type="domain" description="Ketoreductase" evidence="2">
    <location>
        <begin position="49"/>
        <end position="237"/>
    </location>
</feature>
<accession>A0A8S1IMG7</accession>
<dbReference type="InterPro" id="IPR057326">
    <property type="entry name" value="KR_dom"/>
</dbReference>
<dbReference type="OrthoDB" id="1933717at2759"/>
<protein>
    <recommendedName>
        <fullName evidence="2">Ketoreductase domain-containing protein</fullName>
    </recommendedName>
</protein>
<comment type="caution">
    <text evidence="3">The sequence shown here is derived from an EMBL/GenBank/DDBJ whole genome shotgun (WGS) entry which is preliminary data.</text>
</comment>
<evidence type="ECO:0000256" key="1">
    <source>
        <dbReference type="RuleBase" id="RU000363"/>
    </source>
</evidence>
<dbReference type="PRINTS" id="PR00080">
    <property type="entry name" value="SDRFAMILY"/>
</dbReference>
<comment type="similarity">
    <text evidence="1">Belongs to the short-chain dehydrogenases/reductases (SDR) family.</text>
</comment>
<dbReference type="InterPro" id="IPR002347">
    <property type="entry name" value="SDR_fam"/>
</dbReference>
<dbReference type="PROSITE" id="PS00061">
    <property type="entry name" value="ADH_SHORT"/>
    <property type="match status" value="1"/>
</dbReference>
<dbReference type="Proteomes" id="UP000708148">
    <property type="component" value="Unassembled WGS sequence"/>
</dbReference>
<dbReference type="Gene3D" id="3.40.50.720">
    <property type="entry name" value="NAD(P)-binding Rossmann-like Domain"/>
    <property type="match status" value="1"/>
</dbReference>
<dbReference type="InterPro" id="IPR020904">
    <property type="entry name" value="Sc_DH/Rdtase_CS"/>
</dbReference>
<keyword evidence="4" id="KW-1185">Reference proteome</keyword>
<dbReference type="SMART" id="SM00822">
    <property type="entry name" value="PKS_KR"/>
    <property type="match status" value="1"/>
</dbReference>
<dbReference type="PRINTS" id="PR00081">
    <property type="entry name" value="GDHRDH"/>
</dbReference>
<proteinExistence type="inferred from homology"/>
<dbReference type="PANTHER" id="PTHR45274:SF2">
    <property type="entry name" value="NAD(P)-BINDING ROSSMANN-FOLD SUPERFAMILY PROTEIN"/>
    <property type="match status" value="1"/>
</dbReference>
<dbReference type="SUPFAM" id="SSF51735">
    <property type="entry name" value="NAD(P)-binding Rossmann-fold domains"/>
    <property type="match status" value="1"/>
</dbReference>
<dbReference type="EMBL" id="CAJHUC010000453">
    <property type="protein sequence ID" value="CAD7696273.1"/>
    <property type="molecule type" value="Genomic_DNA"/>
</dbReference>
<name>A0A8S1IMG7_9CHLO</name>
<sequence>MFLPPAVWFPVALYVALYVGRRLALFLRGDANVGLLLLGRLREGALDGRVVWITGASRGLGLALARYYARQGAKLILSSRKIEALEKVKAACEGSHAADAVLLPVDLSDSAEALSKAVDSAFAAFGGAGVDYIVHNAGVGQSGLAVSNRAEIVEPIFRTNTVGPIVLTQLALPKMMEQKRGRFIVVSSLAAKIPTPGQTVYSGSKFALNGYFGALASELADSPVGVTICCPGPIGPGEGESPRVLFGSDGLQQDNLRPSGSAVPADRVAELVATAGYYHVLECWIAKHPTLLYPYAMRYCPSLMWWFLMKFGQRRAKARVAGDGYSLKKILFGKSD</sequence>
<evidence type="ECO:0000313" key="3">
    <source>
        <dbReference type="EMBL" id="CAD7696273.1"/>
    </source>
</evidence>
<dbReference type="InterPro" id="IPR036291">
    <property type="entry name" value="NAD(P)-bd_dom_sf"/>
</dbReference>
<reference evidence="3" key="1">
    <citation type="submission" date="2020-12" db="EMBL/GenBank/DDBJ databases">
        <authorList>
            <person name="Iha C."/>
        </authorList>
    </citation>
    <scope>NUCLEOTIDE SEQUENCE</scope>
</reference>
<dbReference type="AlphaFoldDB" id="A0A8S1IMG7"/>
<evidence type="ECO:0000259" key="2">
    <source>
        <dbReference type="SMART" id="SM00822"/>
    </source>
</evidence>